<sequence>MMPPRTLVPAALLPLIVLWVAACTPTTPKSETAPSPAPTPNTAQFLGNDACKPCHAAEFKSHTNTRHMQTLRKATQSELGALAPPAGPLPGESALAWEKGQLNVVAPAQQTNMTLAAPLDLALGSGKTGITFLAVDSEGSLELRHSYFPHTKQWIVTPGQEKFEATSVGWIHPKDDSQRCVGCHAVVLPPDSLMPERKFFGVGCESCHGPGSEHVAAMQKGDKSKGVLLTALRGTGGKRLNEVCGRCHRAPADVEHMDELSKQATSRFMPYGLSLSQCFKQSNDKLSCVTCHNPHEDASTDTKRYEAVCVSCHAAPKKACPVNPKEKCVSCHMPTAKVFPGTSFPIKMADHFIRIYKDGKPTR</sequence>
<reference evidence="4 5" key="1">
    <citation type="submission" date="2020-08" db="EMBL/GenBank/DDBJ databases">
        <title>Genomic Encyclopedia of Type Strains, Phase IV (KMG-IV): sequencing the most valuable type-strain genomes for metagenomic binning, comparative biology and taxonomic classification.</title>
        <authorList>
            <person name="Goeker M."/>
        </authorList>
    </citation>
    <scope>NUCLEOTIDE SEQUENCE [LARGE SCALE GENOMIC DNA]</scope>
    <source>
        <strain evidence="4 5">DSM 23562</strain>
    </source>
</reference>
<evidence type="ECO:0000256" key="2">
    <source>
        <dbReference type="SAM" id="SignalP"/>
    </source>
</evidence>
<comment type="caution">
    <text evidence="4">The sequence shown here is derived from an EMBL/GenBank/DDBJ whole genome shotgun (WGS) entry which is preliminary data.</text>
</comment>
<dbReference type="PROSITE" id="PS51257">
    <property type="entry name" value="PROKAR_LIPOPROTEIN"/>
    <property type="match status" value="1"/>
</dbReference>
<name>A0A7W9W853_ARMRO</name>
<dbReference type="SUPFAM" id="SSF48695">
    <property type="entry name" value="Multiheme cytochromes"/>
    <property type="match status" value="1"/>
</dbReference>
<evidence type="ECO:0000313" key="4">
    <source>
        <dbReference type="EMBL" id="MBB6052383.1"/>
    </source>
</evidence>
<dbReference type="InterPro" id="IPR051829">
    <property type="entry name" value="Multiheme_Cytochr_ET"/>
</dbReference>
<dbReference type="InterPro" id="IPR036280">
    <property type="entry name" value="Multihaem_cyt_sf"/>
</dbReference>
<accession>A0A7W9W853</accession>
<evidence type="ECO:0000256" key="1">
    <source>
        <dbReference type="ARBA" id="ARBA00022729"/>
    </source>
</evidence>
<evidence type="ECO:0000313" key="5">
    <source>
        <dbReference type="Proteomes" id="UP000520814"/>
    </source>
</evidence>
<keyword evidence="1 2" id="KW-0732">Signal</keyword>
<feature type="signal peptide" evidence="2">
    <location>
        <begin position="1"/>
        <end position="21"/>
    </location>
</feature>
<protein>
    <recommendedName>
        <fullName evidence="3">Cytochrome c-552/4 domain-containing protein</fullName>
    </recommendedName>
</protein>
<feature type="chain" id="PRO_5031490866" description="Cytochrome c-552/4 domain-containing protein" evidence="2">
    <location>
        <begin position="22"/>
        <end position="363"/>
    </location>
</feature>
<dbReference type="RefSeq" id="WP_184201328.1">
    <property type="nucleotide sequence ID" value="NZ_JACHGW010000004.1"/>
</dbReference>
<dbReference type="AlphaFoldDB" id="A0A7W9W853"/>
<feature type="domain" description="Cytochrome c-552/4" evidence="3">
    <location>
        <begin position="150"/>
        <end position="209"/>
    </location>
</feature>
<dbReference type="Proteomes" id="UP000520814">
    <property type="component" value="Unassembled WGS sequence"/>
</dbReference>
<dbReference type="PANTHER" id="PTHR35038:SF8">
    <property type="entry name" value="C-TYPE POLYHEME CYTOCHROME OMCC"/>
    <property type="match status" value="1"/>
</dbReference>
<gene>
    <name evidence="4" type="ORF">HNQ39_004204</name>
</gene>
<dbReference type="PANTHER" id="PTHR35038">
    <property type="entry name" value="DISSIMILATORY SULFITE REDUCTASE SIRA"/>
    <property type="match status" value="1"/>
</dbReference>
<dbReference type="InterPro" id="IPR023155">
    <property type="entry name" value="Cyt_c-552/4"/>
</dbReference>
<evidence type="ECO:0000259" key="3">
    <source>
        <dbReference type="Pfam" id="PF13435"/>
    </source>
</evidence>
<organism evidence="4 5">
    <name type="scientific">Armatimonas rosea</name>
    <dbReference type="NCBI Taxonomy" id="685828"/>
    <lineage>
        <taxon>Bacteria</taxon>
        <taxon>Bacillati</taxon>
        <taxon>Armatimonadota</taxon>
        <taxon>Armatimonadia</taxon>
        <taxon>Armatimonadales</taxon>
        <taxon>Armatimonadaceae</taxon>
        <taxon>Armatimonas</taxon>
    </lineage>
</organism>
<proteinExistence type="predicted"/>
<keyword evidence="5" id="KW-1185">Reference proteome</keyword>
<dbReference type="EMBL" id="JACHGW010000004">
    <property type="protein sequence ID" value="MBB6052383.1"/>
    <property type="molecule type" value="Genomic_DNA"/>
</dbReference>
<dbReference type="Gene3D" id="1.10.1130.10">
    <property type="entry name" value="Flavocytochrome C3, Chain A"/>
    <property type="match status" value="1"/>
</dbReference>
<dbReference type="Pfam" id="PF13435">
    <property type="entry name" value="Cytochrome_C554"/>
    <property type="match status" value="1"/>
</dbReference>